<accession>A0A438HY75</accession>
<sequence>MNGWMDRMLDYQERLKVDIQLDSYDQTMGEFESRVAIDSRKLQSPTSKSGSKNKEKEMNLTPIHEDGELDEMGGVGSGNFPTIDTLDEDDDDIGEEHLS</sequence>
<comment type="caution">
    <text evidence="2">The sequence shown here is derived from an EMBL/GenBank/DDBJ whole genome shotgun (WGS) entry which is preliminary data.</text>
</comment>
<evidence type="ECO:0000313" key="2">
    <source>
        <dbReference type="EMBL" id="RVW89414.1"/>
    </source>
</evidence>
<name>A0A438HY75_VITVI</name>
<gene>
    <name evidence="2" type="ORF">CK203_046862</name>
</gene>
<protein>
    <submittedName>
        <fullName evidence="2">Uncharacterized protein</fullName>
    </submittedName>
</protein>
<feature type="region of interest" description="Disordered" evidence="1">
    <location>
        <begin position="36"/>
        <end position="99"/>
    </location>
</feature>
<organism evidence="2 3">
    <name type="scientific">Vitis vinifera</name>
    <name type="common">Grape</name>
    <dbReference type="NCBI Taxonomy" id="29760"/>
    <lineage>
        <taxon>Eukaryota</taxon>
        <taxon>Viridiplantae</taxon>
        <taxon>Streptophyta</taxon>
        <taxon>Embryophyta</taxon>
        <taxon>Tracheophyta</taxon>
        <taxon>Spermatophyta</taxon>
        <taxon>Magnoliopsida</taxon>
        <taxon>eudicotyledons</taxon>
        <taxon>Gunneridae</taxon>
        <taxon>Pentapetalae</taxon>
        <taxon>rosids</taxon>
        <taxon>Vitales</taxon>
        <taxon>Vitaceae</taxon>
        <taxon>Viteae</taxon>
        <taxon>Vitis</taxon>
    </lineage>
</organism>
<reference evidence="2 3" key="1">
    <citation type="journal article" date="2018" name="PLoS Genet.">
        <title>Population sequencing reveals clonal diversity and ancestral inbreeding in the grapevine cultivar Chardonnay.</title>
        <authorList>
            <person name="Roach M.J."/>
            <person name="Johnson D.L."/>
            <person name="Bohlmann J."/>
            <person name="van Vuuren H.J."/>
            <person name="Jones S.J."/>
            <person name="Pretorius I.S."/>
            <person name="Schmidt S.A."/>
            <person name="Borneman A.R."/>
        </authorList>
    </citation>
    <scope>NUCLEOTIDE SEQUENCE [LARGE SCALE GENOMIC DNA]</scope>
    <source>
        <strain evidence="3">cv. Chardonnay</strain>
        <tissue evidence="2">Leaf</tissue>
    </source>
</reference>
<evidence type="ECO:0000313" key="3">
    <source>
        <dbReference type="Proteomes" id="UP000288805"/>
    </source>
</evidence>
<evidence type="ECO:0000256" key="1">
    <source>
        <dbReference type="SAM" id="MobiDB-lite"/>
    </source>
</evidence>
<feature type="compositionally biased region" description="Basic and acidic residues" evidence="1">
    <location>
        <begin position="52"/>
        <end position="66"/>
    </location>
</feature>
<dbReference type="EMBL" id="QGNW01000164">
    <property type="protein sequence ID" value="RVW89414.1"/>
    <property type="molecule type" value="Genomic_DNA"/>
</dbReference>
<proteinExistence type="predicted"/>
<dbReference type="Proteomes" id="UP000288805">
    <property type="component" value="Unassembled WGS sequence"/>
</dbReference>
<feature type="compositionally biased region" description="Acidic residues" evidence="1">
    <location>
        <begin position="85"/>
        <end position="99"/>
    </location>
</feature>
<dbReference type="AlphaFoldDB" id="A0A438HY75"/>